<protein>
    <submittedName>
        <fullName evidence="7">Vesicular glutamate transporter 3</fullName>
    </submittedName>
</protein>
<dbReference type="GO" id="GO:0006820">
    <property type="term" value="P:monoatomic anion transport"/>
    <property type="evidence" value="ECO:0007669"/>
    <property type="project" value="TreeGrafter"/>
</dbReference>
<feature type="transmembrane region" description="Helical" evidence="6">
    <location>
        <begin position="120"/>
        <end position="140"/>
    </location>
</feature>
<accession>A0AAV4VNT0</accession>
<evidence type="ECO:0000256" key="3">
    <source>
        <dbReference type="ARBA" id="ARBA00022989"/>
    </source>
</evidence>
<dbReference type="AlphaFoldDB" id="A0AAV4VNT0"/>
<dbReference type="GO" id="GO:0022857">
    <property type="term" value="F:transmembrane transporter activity"/>
    <property type="evidence" value="ECO:0007669"/>
    <property type="project" value="InterPro"/>
</dbReference>
<comment type="caution">
    <text evidence="7">The sequence shown here is derived from an EMBL/GenBank/DDBJ whole genome shotgun (WGS) entry which is preliminary data.</text>
</comment>
<dbReference type="EMBL" id="BPLR01014816">
    <property type="protein sequence ID" value="GIY71491.1"/>
    <property type="molecule type" value="Genomic_DNA"/>
</dbReference>
<feature type="compositionally biased region" description="Basic and acidic residues" evidence="5">
    <location>
        <begin position="344"/>
        <end position="363"/>
    </location>
</feature>
<dbReference type="Pfam" id="PF07690">
    <property type="entry name" value="MFS_1"/>
    <property type="match status" value="1"/>
</dbReference>
<dbReference type="InterPro" id="IPR036259">
    <property type="entry name" value="MFS_trans_sf"/>
</dbReference>
<evidence type="ECO:0000256" key="5">
    <source>
        <dbReference type="SAM" id="MobiDB-lite"/>
    </source>
</evidence>
<reference evidence="7 8" key="1">
    <citation type="submission" date="2021-06" db="EMBL/GenBank/DDBJ databases">
        <title>Caerostris extrusa draft genome.</title>
        <authorList>
            <person name="Kono N."/>
            <person name="Arakawa K."/>
        </authorList>
    </citation>
    <scope>NUCLEOTIDE SEQUENCE [LARGE SCALE GENOMIC DNA]</scope>
</reference>
<keyword evidence="4 6" id="KW-0472">Membrane</keyword>
<evidence type="ECO:0000256" key="6">
    <source>
        <dbReference type="SAM" id="Phobius"/>
    </source>
</evidence>
<evidence type="ECO:0000313" key="8">
    <source>
        <dbReference type="Proteomes" id="UP001054945"/>
    </source>
</evidence>
<dbReference type="PANTHER" id="PTHR11662">
    <property type="entry name" value="SOLUTE CARRIER FAMILY 17"/>
    <property type="match status" value="1"/>
</dbReference>
<evidence type="ECO:0000256" key="2">
    <source>
        <dbReference type="ARBA" id="ARBA00022692"/>
    </source>
</evidence>
<keyword evidence="2 6" id="KW-0812">Transmembrane</keyword>
<evidence type="ECO:0000313" key="7">
    <source>
        <dbReference type="EMBL" id="GIY71491.1"/>
    </source>
</evidence>
<dbReference type="Proteomes" id="UP001054945">
    <property type="component" value="Unassembled WGS sequence"/>
</dbReference>
<feature type="transmembrane region" description="Helical" evidence="6">
    <location>
        <begin position="85"/>
        <end position="114"/>
    </location>
</feature>
<feature type="transmembrane region" description="Helical" evidence="6">
    <location>
        <begin position="242"/>
        <end position="263"/>
    </location>
</feature>
<comment type="subcellular location">
    <subcellularLocation>
        <location evidence="1">Membrane</location>
        <topology evidence="1">Multi-pass membrane protein</topology>
    </subcellularLocation>
</comment>
<organism evidence="7 8">
    <name type="scientific">Caerostris extrusa</name>
    <name type="common">Bark spider</name>
    <name type="synonym">Caerostris bankana</name>
    <dbReference type="NCBI Taxonomy" id="172846"/>
    <lineage>
        <taxon>Eukaryota</taxon>
        <taxon>Metazoa</taxon>
        <taxon>Ecdysozoa</taxon>
        <taxon>Arthropoda</taxon>
        <taxon>Chelicerata</taxon>
        <taxon>Arachnida</taxon>
        <taxon>Araneae</taxon>
        <taxon>Araneomorphae</taxon>
        <taxon>Entelegynae</taxon>
        <taxon>Araneoidea</taxon>
        <taxon>Araneidae</taxon>
        <taxon>Caerostris</taxon>
    </lineage>
</organism>
<gene>
    <name evidence="7" type="primary">slc17a8</name>
    <name evidence="7" type="ORF">CEXT_14201</name>
</gene>
<feature type="region of interest" description="Disordered" evidence="5">
    <location>
        <begin position="338"/>
        <end position="369"/>
    </location>
</feature>
<dbReference type="PANTHER" id="PTHR11662:SF399">
    <property type="entry name" value="FI19708P1-RELATED"/>
    <property type="match status" value="1"/>
</dbReference>
<dbReference type="GO" id="GO:0016020">
    <property type="term" value="C:membrane"/>
    <property type="evidence" value="ECO:0007669"/>
    <property type="project" value="UniProtKB-SubCell"/>
</dbReference>
<sequence>MSLHNNFDGVFRFLRNRCLQISHSMSVVAMVNSTAINNHDTSNVTVDSCPINASDATENLAPQGFLPPAHSVLAANWYPSTERGFLNAIVMAGSVIGSLISCFSAGALCASSFLGGWPSVYYIYGALGLILCLWVQMSMYESPRVHPSIKDEELNYILQNQETDLSQNRPPNGLEENFHICTFLCHDVRSFFSLLGNNTINLSASNISWKDITLLNSRDCLGYSLGLLGVYFAACDRMWSNILSITATSFIGLSAPGCMVVPMDMSPTFAGSLFGLSNTIASTASFILPVIVGLMINEDQTLEQWNKIFMLCIGVVMSSGIIFWIFGSAEVQPWNFTDDEQDDEKCSKESSKKNKLENPEHFIDSVTHL</sequence>
<dbReference type="SUPFAM" id="SSF103473">
    <property type="entry name" value="MFS general substrate transporter"/>
    <property type="match status" value="1"/>
</dbReference>
<evidence type="ECO:0000256" key="4">
    <source>
        <dbReference type="ARBA" id="ARBA00023136"/>
    </source>
</evidence>
<feature type="transmembrane region" description="Helical" evidence="6">
    <location>
        <begin position="308"/>
        <end position="326"/>
    </location>
</feature>
<dbReference type="Gene3D" id="1.20.1250.20">
    <property type="entry name" value="MFS general substrate transporter like domains"/>
    <property type="match status" value="2"/>
</dbReference>
<proteinExistence type="predicted"/>
<evidence type="ECO:0000256" key="1">
    <source>
        <dbReference type="ARBA" id="ARBA00004141"/>
    </source>
</evidence>
<keyword evidence="3 6" id="KW-1133">Transmembrane helix</keyword>
<dbReference type="InterPro" id="IPR011701">
    <property type="entry name" value="MFS"/>
</dbReference>
<dbReference type="InterPro" id="IPR050382">
    <property type="entry name" value="MFS_Na/Anion_cotransporter"/>
</dbReference>
<name>A0AAV4VNT0_CAEEX</name>
<keyword evidence="8" id="KW-1185">Reference proteome</keyword>
<feature type="transmembrane region" description="Helical" evidence="6">
    <location>
        <begin position="269"/>
        <end position="296"/>
    </location>
</feature>